<feature type="domain" description="Rad50/SbcC-type AAA" evidence="5">
    <location>
        <begin position="6"/>
        <end position="260"/>
    </location>
</feature>
<dbReference type="InterPro" id="IPR027417">
    <property type="entry name" value="P-loop_NTPase"/>
</dbReference>
<feature type="coiled-coil region" evidence="4">
    <location>
        <begin position="719"/>
        <end position="756"/>
    </location>
</feature>
<dbReference type="Pfam" id="PF13558">
    <property type="entry name" value="SbcC_Walker_B"/>
    <property type="match status" value="1"/>
</dbReference>
<evidence type="ECO:0000256" key="2">
    <source>
        <dbReference type="ARBA" id="ARBA00011322"/>
    </source>
</evidence>
<feature type="coiled-coil region" evidence="4">
    <location>
        <begin position="947"/>
        <end position="977"/>
    </location>
</feature>
<feature type="coiled-coil region" evidence="4">
    <location>
        <begin position="435"/>
        <end position="469"/>
    </location>
</feature>
<dbReference type="RefSeq" id="WP_376846724.1">
    <property type="nucleotide sequence ID" value="NZ_JBHSFW010000010.1"/>
</dbReference>
<evidence type="ECO:0000313" key="6">
    <source>
        <dbReference type="EMBL" id="MFC4619632.1"/>
    </source>
</evidence>
<dbReference type="Pfam" id="PF13476">
    <property type="entry name" value="AAA_23"/>
    <property type="match status" value="1"/>
</dbReference>
<reference evidence="7" key="1">
    <citation type="journal article" date="2019" name="Int. J. Syst. Evol. Microbiol.">
        <title>The Global Catalogue of Microorganisms (GCM) 10K type strain sequencing project: providing services to taxonomists for standard genome sequencing and annotation.</title>
        <authorList>
            <consortium name="The Broad Institute Genomics Platform"/>
            <consortium name="The Broad Institute Genome Sequencing Center for Infectious Disease"/>
            <person name="Wu L."/>
            <person name="Ma J."/>
        </authorList>
    </citation>
    <scope>NUCLEOTIDE SEQUENCE [LARGE SCALE GENOMIC DNA]</scope>
    <source>
        <strain evidence="7">CGMCC 1.16306</strain>
    </source>
</reference>
<protein>
    <recommendedName>
        <fullName evidence="3">Nuclease SbcCD subunit C</fullName>
    </recommendedName>
</protein>
<keyword evidence="4" id="KW-0175">Coiled coil</keyword>
<evidence type="ECO:0000256" key="3">
    <source>
        <dbReference type="ARBA" id="ARBA00013368"/>
    </source>
</evidence>
<dbReference type="Proteomes" id="UP001596022">
    <property type="component" value="Unassembled WGS sequence"/>
</dbReference>
<comment type="similarity">
    <text evidence="1">Belongs to the SMC family. SbcC subfamily.</text>
</comment>
<keyword evidence="7" id="KW-1185">Reference proteome</keyword>
<comment type="caution">
    <text evidence="6">The sequence shown here is derived from an EMBL/GenBank/DDBJ whole genome shotgun (WGS) entry which is preliminary data.</text>
</comment>
<gene>
    <name evidence="6" type="ORF">ACFO4N_12995</name>
</gene>
<dbReference type="SUPFAM" id="SSF52540">
    <property type="entry name" value="P-loop containing nucleoside triphosphate hydrolases"/>
    <property type="match status" value="1"/>
</dbReference>
<sequence length="1136" mass="129629">MRPIELSVAGLHSFRERQTVDFSTLCDGGVFGIFGPTGSGKSSLLDAMTLALYGKVERASSGTQGILNHGEDELSVSFTFELGTDAPKRYRVERVYKRSKTDGLAIGSCRLLDFDTGKPRVRADKERDVSQQVKALIGLTHDDFTRAVVLPQGKFAEFLSLKGVERRRMLQRLFQLEKYGDRLAAVINGRLTEAKGRLAAIDAEQQGLGDASTEALQIAEKAYEAAKKEADTLAVKFTQMQKAYGLAKQQRDWQEAIENLKIEHADLQKEAPSIDEQREKIKRANAASRVLPFVQEPEAATNAARRAEREMQSANEAFDKAAKDEATAAKTFETLKALLSERAPDFERRRGAYQMGLRIESNLNNQKQRKSELEKQRKKLETEQKQMAERLSKINEDYQKHREQLLASREAVKQTVVAADERHKVQEALAKKQAIISHEKMLEEQREEAATIKNALAEASKKIQTAKDKQKRTFYDLRALFSSYEKRYSHIATLAKSLESLSHWLEEKERETERLLEETHQFRLAQELAQGLKEGDPCPVCGAIHHPAPATNSADHSSAELKETGALYHRCQEWTQKALNNAYSHMQAIEHRVEQIAEQSKTLVPRLPKITEPEPLNLAEWRIEDLKAWITEAARELKAVKQDMIVLDEKLKPCLKDFREHAESILRLETEKGSQVEHERAALIKWQKSKEEVASLRKKWDEAFPSFDFDQVEKEAERIQALDRKAHEEQVAVDRLEKQLETLEDEKRIADRSQNESAQRLTEVRTSQSELDQSIISLEREIHGTVGVLDRTIEEALKQLESDWEDLRKREEAARLAYESSQQNRFEAEKRRLSSETTFREANRQAEEASERLLEQLKTMGFPHADAVRSAFMDETAIEEVEKRIKHYDQRLRDIQLEMERLETKLAGTNMTQEAFKAIEQDYITMEEARDQALEKRATASNIWQTIKEKHARYEKLNKEKAENEQLTDRLQKLQNVFRGNRFVEFMAEEQMAQISRDASDRLGALTRRRYAIEVDTTGGFVIRDDANGGVRRPVSSLSGGETFLTSLALALSLSSQIQLRGEVPLQFFFLDEGFGTLDQELLDTVITALEKLQTEQMAIGVISHVPELRERLGRKLFVEPAEPSGRGSRVHLVGI</sequence>
<evidence type="ECO:0000259" key="5">
    <source>
        <dbReference type="Pfam" id="PF13476"/>
    </source>
</evidence>
<proteinExistence type="inferred from homology"/>
<comment type="subunit">
    <text evidence="2">Heterodimer of SbcC and SbcD.</text>
</comment>
<evidence type="ECO:0000256" key="4">
    <source>
        <dbReference type="SAM" id="Coils"/>
    </source>
</evidence>
<dbReference type="Gene3D" id="3.40.50.300">
    <property type="entry name" value="P-loop containing nucleotide triphosphate hydrolases"/>
    <property type="match status" value="2"/>
</dbReference>
<dbReference type="PANTHER" id="PTHR32114:SF2">
    <property type="entry name" value="ABC TRANSPORTER ABCH.3"/>
    <property type="match status" value="1"/>
</dbReference>
<feature type="coiled-coil region" evidence="4">
    <location>
        <begin position="356"/>
        <end position="404"/>
    </location>
</feature>
<evidence type="ECO:0000313" key="7">
    <source>
        <dbReference type="Proteomes" id="UP001596022"/>
    </source>
</evidence>
<feature type="coiled-coil region" evidence="4">
    <location>
        <begin position="216"/>
        <end position="277"/>
    </location>
</feature>
<dbReference type="PANTHER" id="PTHR32114">
    <property type="entry name" value="ABC TRANSPORTER ABCH.3"/>
    <property type="match status" value="1"/>
</dbReference>
<dbReference type="InterPro" id="IPR038729">
    <property type="entry name" value="Rad50/SbcC_AAA"/>
</dbReference>
<name>A0ABV9GQV9_9BACL</name>
<organism evidence="6 7">
    <name type="scientific">Camelliibacillus cellulosilyticus</name>
    <dbReference type="NCBI Taxonomy" id="2174486"/>
    <lineage>
        <taxon>Bacteria</taxon>
        <taxon>Bacillati</taxon>
        <taxon>Bacillota</taxon>
        <taxon>Bacilli</taxon>
        <taxon>Bacillales</taxon>
        <taxon>Sporolactobacillaceae</taxon>
        <taxon>Camelliibacillus</taxon>
    </lineage>
</organism>
<dbReference type="EMBL" id="JBHSFW010000010">
    <property type="protein sequence ID" value="MFC4619632.1"/>
    <property type="molecule type" value="Genomic_DNA"/>
</dbReference>
<feature type="coiled-coil region" evidence="4">
    <location>
        <begin position="797"/>
        <end position="912"/>
    </location>
</feature>
<evidence type="ECO:0000256" key="1">
    <source>
        <dbReference type="ARBA" id="ARBA00006930"/>
    </source>
</evidence>
<accession>A0ABV9GQV9</accession>